<dbReference type="Gene3D" id="3.20.20.450">
    <property type="entry name" value="EAL domain"/>
    <property type="match status" value="1"/>
</dbReference>
<gene>
    <name evidence="3" type="ORF">FHW37_104565</name>
</gene>
<dbReference type="SMART" id="SM00267">
    <property type="entry name" value="GGDEF"/>
    <property type="match status" value="1"/>
</dbReference>
<feature type="domain" description="EAL" evidence="1">
    <location>
        <begin position="345"/>
        <end position="599"/>
    </location>
</feature>
<dbReference type="SMART" id="SM00052">
    <property type="entry name" value="EAL"/>
    <property type="match status" value="1"/>
</dbReference>
<accession>A0A561QSJ2</accession>
<dbReference type="AlphaFoldDB" id="A0A561QSJ2"/>
<dbReference type="InterPro" id="IPR029787">
    <property type="entry name" value="Nucleotide_cyclase"/>
</dbReference>
<dbReference type="PROSITE" id="PS50887">
    <property type="entry name" value="GGDEF"/>
    <property type="match status" value="1"/>
</dbReference>
<dbReference type="SUPFAM" id="SSF55781">
    <property type="entry name" value="GAF domain-like"/>
    <property type="match status" value="1"/>
</dbReference>
<dbReference type="NCBIfam" id="TIGR00254">
    <property type="entry name" value="GGDEF"/>
    <property type="match status" value="1"/>
</dbReference>
<protein>
    <submittedName>
        <fullName evidence="3">Diguanylate cyclase/phosphodiesterase</fullName>
    </submittedName>
</protein>
<dbReference type="Pfam" id="PF13185">
    <property type="entry name" value="GAF_2"/>
    <property type="match status" value="1"/>
</dbReference>
<dbReference type="SMART" id="SM00065">
    <property type="entry name" value="GAF"/>
    <property type="match status" value="1"/>
</dbReference>
<evidence type="ECO:0000313" key="4">
    <source>
        <dbReference type="Proteomes" id="UP000320653"/>
    </source>
</evidence>
<dbReference type="RefSeq" id="WP_145638996.1">
    <property type="nucleotide sequence ID" value="NZ_VIWP01000004.1"/>
</dbReference>
<comment type="caution">
    <text evidence="3">The sequence shown here is derived from an EMBL/GenBank/DDBJ whole genome shotgun (WGS) entry which is preliminary data.</text>
</comment>
<organism evidence="3 4">
    <name type="scientific">Neorhizobium alkalisoli</name>
    <dbReference type="NCBI Taxonomy" id="528178"/>
    <lineage>
        <taxon>Bacteria</taxon>
        <taxon>Pseudomonadati</taxon>
        <taxon>Pseudomonadota</taxon>
        <taxon>Alphaproteobacteria</taxon>
        <taxon>Hyphomicrobiales</taxon>
        <taxon>Rhizobiaceae</taxon>
        <taxon>Rhizobium/Agrobacterium group</taxon>
        <taxon>Neorhizobium</taxon>
    </lineage>
</organism>
<dbReference type="CDD" id="cd01948">
    <property type="entry name" value="EAL"/>
    <property type="match status" value="1"/>
</dbReference>
<reference evidence="3 4" key="1">
    <citation type="submission" date="2019-06" db="EMBL/GenBank/DDBJ databases">
        <title>Sorghum-associated microbial communities from plants grown in Nebraska, USA.</title>
        <authorList>
            <person name="Schachtman D."/>
        </authorList>
    </citation>
    <scope>NUCLEOTIDE SEQUENCE [LARGE SCALE GENOMIC DNA]</scope>
    <source>
        <strain evidence="3 4">1225</strain>
    </source>
</reference>
<evidence type="ECO:0000313" key="3">
    <source>
        <dbReference type="EMBL" id="TWF53287.1"/>
    </source>
</evidence>
<dbReference type="EMBL" id="VIWP01000004">
    <property type="protein sequence ID" value="TWF53287.1"/>
    <property type="molecule type" value="Genomic_DNA"/>
</dbReference>
<dbReference type="SUPFAM" id="SSF55073">
    <property type="entry name" value="Nucleotide cyclase"/>
    <property type="match status" value="1"/>
</dbReference>
<name>A0A561QSJ2_9HYPH</name>
<dbReference type="PROSITE" id="PS50883">
    <property type="entry name" value="EAL"/>
    <property type="match status" value="1"/>
</dbReference>
<dbReference type="InterPro" id="IPR001633">
    <property type="entry name" value="EAL_dom"/>
</dbReference>
<keyword evidence="4" id="KW-1185">Reference proteome</keyword>
<evidence type="ECO:0000259" key="1">
    <source>
        <dbReference type="PROSITE" id="PS50883"/>
    </source>
</evidence>
<dbReference type="InterPro" id="IPR029016">
    <property type="entry name" value="GAF-like_dom_sf"/>
</dbReference>
<dbReference type="InterPro" id="IPR050706">
    <property type="entry name" value="Cyclic-di-GMP_PDE-like"/>
</dbReference>
<dbReference type="GO" id="GO:0071111">
    <property type="term" value="F:cyclic-guanylate-specific phosphodiesterase activity"/>
    <property type="evidence" value="ECO:0007669"/>
    <property type="project" value="InterPro"/>
</dbReference>
<dbReference type="Pfam" id="PF00563">
    <property type="entry name" value="EAL"/>
    <property type="match status" value="1"/>
</dbReference>
<sequence length="604" mass="65870">MRVELQREILDMLALGCTVEQACNYICNYAEQCAEGVLCSIVTVDRDGLIHPLAGASIAPAYSEALDGIMIGPGVGTCGTAAFLRRPVTVDNIFTDPYWAPYQNLAEILGREHGVKACWSSPIMQSDRRVLGAFGFYYKENRGPTSEERAIVAECVALCALVLEREEVRAENQRLAYFDPLTGLGNRTNFIRTLEAEAARAVRPFGVLLIDIDHLGRINDAFGHATGDRLIIEVGDAIGRIAGREMTFRVDADEFAVLVQGDPASDLPAISKRIRRAMEQNPLQEGDHSLPLSASLGGAICDPSENADVPAYLKHANLALHHAKRTARGNFVLYSGDLAGAITQRFNTLQTVTRALAENRVEAFYQPIVRLDTRQIVGLEALCRIRTDDGQIISAGAFAEALQDLSMGHLLTDRMLSQVARDLSGWLHQGAPLHYVSVNVSMADFDQGDLRQRIGEVFSQHGVPAGNVVIEVTESVYMDDGDRKVAGTIEDMRSDGLKVALDDFGTGYASLTHLLNFPVDIVKIDKTFVDRMSGGAGEVIIKALLDMAAGLDVRIVAEGVETADQALRLQRLGCRYAQGYLFGRAVDHDAMTKMLLQAKQRIPA</sequence>
<dbReference type="SUPFAM" id="SSF141868">
    <property type="entry name" value="EAL domain-like"/>
    <property type="match status" value="1"/>
</dbReference>
<evidence type="ECO:0000259" key="2">
    <source>
        <dbReference type="PROSITE" id="PS50887"/>
    </source>
</evidence>
<dbReference type="PANTHER" id="PTHR33121:SF79">
    <property type="entry name" value="CYCLIC DI-GMP PHOSPHODIESTERASE PDED-RELATED"/>
    <property type="match status" value="1"/>
</dbReference>
<dbReference type="InterPro" id="IPR000160">
    <property type="entry name" value="GGDEF_dom"/>
</dbReference>
<dbReference type="Gene3D" id="3.30.70.270">
    <property type="match status" value="1"/>
</dbReference>
<dbReference type="InterPro" id="IPR035919">
    <property type="entry name" value="EAL_sf"/>
</dbReference>
<dbReference type="PANTHER" id="PTHR33121">
    <property type="entry name" value="CYCLIC DI-GMP PHOSPHODIESTERASE PDEF"/>
    <property type="match status" value="1"/>
</dbReference>
<dbReference type="CDD" id="cd01949">
    <property type="entry name" value="GGDEF"/>
    <property type="match status" value="1"/>
</dbReference>
<proteinExistence type="predicted"/>
<dbReference type="OrthoDB" id="9814202at2"/>
<dbReference type="InterPro" id="IPR043128">
    <property type="entry name" value="Rev_trsase/Diguanyl_cyclase"/>
</dbReference>
<dbReference type="Pfam" id="PF00990">
    <property type="entry name" value="GGDEF"/>
    <property type="match status" value="1"/>
</dbReference>
<dbReference type="InterPro" id="IPR003018">
    <property type="entry name" value="GAF"/>
</dbReference>
<feature type="domain" description="GGDEF" evidence="2">
    <location>
        <begin position="203"/>
        <end position="336"/>
    </location>
</feature>
<dbReference type="Gene3D" id="3.30.450.40">
    <property type="match status" value="1"/>
</dbReference>
<dbReference type="Proteomes" id="UP000320653">
    <property type="component" value="Unassembled WGS sequence"/>
</dbReference>